<name>A0A8K1CES3_PYTOL</name>
<dbReference type="EMBL" id="SPLM01000075">
    <property type="protein sequence ID" value="TMW61699.1"/>
    <property type="molecule type" value="Genomic_DNA"/>
</dbReference>
<evidence type="ECO:0000313" key="2">
    <source>
        <dbReference type="EMBL" id="TMW61699.1"/>
    </source>
</evidence>
<organism evidence="2 3">
    <name type="scientific">Pythium oligandrum</name>
    <name type="common">Mycoparasitic fungus</name>
    <dbReference type="NCBI Taxonomy" id="41045"/>
    <lineage>
        <taxon>Eukaryota</taxon>
        <taxon>Sar</taxon>
        <taxon>Stramenopiles</taxon>
        <taxon>Oomycota</taxon>
        <taxon>Peronosporomycetes</taxon>
        <taxon>Pythiales</taxon>
        <taxon>Pythiaceae</taxon>
        <taxon>Pythium</taxon>
    </lineage>
</organism>
<keyword evidence="1" id="KW-0472">Membrane</keyword>
<gene>
    <name evidence="2" type="ORF">Poli38472_010762</name>
</gene>
<dbReference type="AlphaFoldDB" id="A0A8K1CES3"/>
<dbReference type="OrthoDB" id="64243at2759"/>
<keyword evidence="3" id="KW-1185">Reference proteome</keyword>
<evidence type="ECO:0000256" key="1">
    <source>
        <dbReference type="SAM" id="Phobius"/>
    </source>
</evidence>
<protein>
    <submittedName>
        <fullName evidence="2">Uncharacterized protein</fullName>
    </submittedName>
</protein>
<proteinExistence type="predicted"/>
<sequence length="289" mass="32707">MENSWELSSMALRFGYLQGNSADVFSYTQMIHGDLMVVYVWLTAFLGKLLHERIDPAMTIILYEVGFRYYTTISAWIPFLMDMVARYAEEDYMQGVAIKLEALKSYSPFGFWTMHQLTQDVPATAAAVLPIFKTYIIVILYAVVRKVLRRVYPSTAIAYSSRLTNGSSILSEGKGMKNPYTMFELATGAELESRVGIVADYENCVYVKGVRFASPDGIFCNGFVVVNSRWLMRMGDLWSVFLIVMTGTRLRDVYVYEVKDHKTSQGAILVYPNTMSLNELSKLTTTVSA</sequence>
<keyword evidence="1" id="KW-0812">Transmembrane</keyword>
<feature type="transmembrane region" description="Helical" evidence="1">
    <location>
        <begin position="30"/>
        <end position="49"/>
    </location>
</feature>
<comment type="caution">
    <text evidence="2">The sequence shown here is derived from an EMBL/GenBank/DDBJ whole genome shotgun (WGS) entry which is preliminary data.</text>
</comment>
<evidence type="ECO:0000313" key="3">
    <source>
        <dbReference type="Proteomes" id="UP000794436"/>
    </source>
</evidence>
<feature type="transmembrane region" description="Helical" evidence="1">
    <location>
        <begin position="61"/>
        <end position="81"/>
    </location>
</feature>
<feature type="transmembrane region" description="Helical" evidence="1">
    <location>
        <begin position="121"/>
        <end position="144"/>
    </location>
</feature>
<reference evidence="2" key="1">
    <citation type="submission" date="2019-03" db="EMBL/GenBank/DDBJ databases">
        <title>Long read genome sequence of the mycoparasitic Pythium oligandrum ATCC 38472 isolated from sugarbeet rhizosphere.</title>
        <authorList>
            <person name="Gaulin E."/>
        </authorList>
    </citation>
    <scope>NUCLEOTIDE SEQUENCE</scope>
    <source>
        <strain evidence="2">ATCC 38472_TT</strain>
    </source>
</reference>
<accession>A0A8K1CES3</accession>
<dbReference type="Proteomes" id="UP000794436">
    <property type="component" value="Unassembled WGS sequence"/>
</dbReference>
<keyword evidence="1" id="KW-1133">Transmembrane helix</keyword>